<sequence length="1147" mass="132936">MFSIVSKIFTYFSYANERKECEKKLEAVLLELEDEERKEKLVGTKPEQSAKKEELTEKNCFRKQGTITSLQSDHGIIDKTLLFDMSAAKNVSELRVGFCVQYLGYQAADSDYIKIVRIERILNDYWDVNADNEQQHAEAGPQTFDDPEYFNTHQRSFLGQVFSRNENFITVDTDYDKIDIDLDTVTIDYNLQLGDRVYLTCNVQTDQTFVDSTGEILEVVTIHAARSKKVMGTITSLYQNEQWGLVNNEFFFSFDILPSNYIPERDDRVSVQVVESERGKFIWRCTSILLLDKRTEKPVKIESDAKLLQNKGGIVVTDNFQFRFRTLNEKKVGELIMKNEGDEERTLKRMCFLGKKCQSQLNLIEPKLNEQFTLKPGESKVFRITARSQIFGYSREIFLFSFEKFKIAREILIEVGEGDELAQSRKNGQKEKQNKFYKKDYSYAHQVWTQRSHFVPGVHTLEKPKFVANRIGIFECPERLRNAVLTSKNMIEMTELVEDFYPCLTESVSYQNYCVRFQTLLHLEEIEYFLQIRQYDRERAHFSRDAEYLVLQIDNLSEKRPSLMLGDSIRVSNPWAEGMDKRCYEGVIHKVLFDRILLKFNPGFQQKYNGEDYRVEFFFSRFSFRKQHYALKKTYHQMGPNFLFPNKIHLQERPQLEVSLNEKFNLVIKDETAEVKWFNENLNDVQKKAIKNILRGEARPMPYIIFGPPGTGKTLTLIETILQLVTLLPDSRLLVGTPSNSSADLIATRLIGCKALRPGDFVRLVSQNVIEKDLIPDHLKPYCATVDIAMEGTSRDGMIITDSGLKLKCQMKHMGRHRITIGTCVALGSLMQMGFPKDHFTHIIIDEAGQCIETENMIPISLVDQYNGQVILAGDPLQLGPIILNKYAVEKGLDTSFLQRILDRMPYRKDLERFPDCGYDPRLVTKLIYNYRALPSILKLYNDLFYDSELRPMIDEETSQEIQILRSLSDILPQNENRSPNHAVFFMGIRGENKQESDSPSWYNPAEAKSIFLFVLKLYRKNINAKNIGIITPYQKQVKAIRNIFIEADIMLPKIGSVEEFQGQERDIILISTVRSRKSLIEMDLLHSLGFVRSDKRLNVAISRSRALLIIFGNPHLLRLDKSWERLLKYCISNDAYTGCDLPSELM</sequence>
<feature type="domain" description="DNA2/NAM7 helicase helicase" evidence="10">
    <location>
        <begin position="816"/>
        <end position="885"/>
    </location>
</feature>
<evidence type="ECO:0000313" key="14">
    <source>
        <dbReference type="Proteomes" id="UP000594454"/>
    </source>
</evidence>
<feature type="domain" description="DNA2/NAM7 helicase helicase" evidence="10">
    <location>
        <begin position="681"/>
        <end position="783"/>
    </location>
</feature>
<name>A0A7R8UH77_HERIL</name>
<comment type="catalytic activity">
    <reaction evidence="9">
        <text>ATP + H2O = ADP + phosphate + H(+)</text>
        <dbReference type="Rhea" id="RHEA:13065"/>
        <dbReference type="ChEBI" id="CHEBI:15377"/>
        <dbReference type="ChEBI" id="CHEBI:15378"/>
        <dbReference type="ChEBI" id="CHEBI:30616"/>
        <dbReference type="ChEBI" id="CHEBI:43474"/>
        <dbReference type="ChEBI" id="CHEBI:456216"/>
        <dbReference type="EC" id="3.6.4.13"/>
    </reaction>
</comment>
<comment type="similarity">
    <text evidence="2">Belongs to the DNA2/NAM7 helicase family. SDE3 subfamily.</text>
</comment>
<gene>
    <name evidence="13" type="ORF">HERILL_LOCUS3962</name>
</gene>
<evidence type="ECO:0000256" key="1">
    <source>
        <dbReference type="ARBA" id="ARBA00004496"/>
    </source>
</evidence>
<dbReference type="OMA" id="VDDCWRH"/>
<dbReference type="OrthoDB" id="6513042at2759"/>
<organism evidence="13 14">
    <name type="scientific">Hermetia illucens</name>
    <name type="common">Black soldier fly</name>
    <dbReference type="NCBI Taxonomy" id="343691"/>
    <lineage>
        <taxon>Eukaryota</taxon>
        <taxon>Metazoa</taxon>
        <taxon>Ecdysozoa</taxon>
        <taxon>Arthropoda</taxon>
        <taxon>Hexapoda</taxon>
        <taxon>Insecta</taxon>
        <taxon>Pterygota</taxon>
        <taxon>Neoptera</taxon>
        <taxon>Endopterygota</taxon>
        <taxon>Diptera</taxon>
        <taxon>Brachycera</taxon>
        <taxon>Stratiomyomorpha</taxon>
        <taxon>Stratiomyidae</taxon>
        <taxon>Hermetiinae</taxon>
        <taxon>Hermetia</taxon>
    </lineage>
</organism>
<dbReference type="InParanoid" id="A0A7R8UH77"/>
<keyword evidence="7" id="KW-0347">Helicase</keyword>
<dbReference type="Pfam" id="PF21634">
    <property type="entry name" value="MOV-10_beta-barrel"/>
    <property type="match status" value="1"/>
</dbReference>
<keyword evidence="4" id="KW-0963">Cytoplasm</keyword>
<dbReference type="CDD" id="cd18808">
    <property type="entry name" value="SF1_C_Upf1"/>
    <property type="match status" value="1"/>
</dbReference>
<reference evidence="13 14" key="1">
    <citation type="submission" date="2020-11" db="EMBL/GenBank/DDBJ databases">
        <authorList>
            <person name="Wallbank WR R."/>
            <person name="Pardo Diaz C."/>
            <person name="Kozak K."/>
            <person name="Martin S."/>
            <person name="Jiggins C."/>
            <person name="Moest M."/>
            <person name="Warren A I."/>
            <person name="Generalovic N T."/>
            <person name="Byers J.R.P. K."/>
            <person name="Montejo-Kovacevich G."/>
            <person name="Yen C E."/>
        </authorList>
    </citation>
    <scope>NUCLEOTIDE SEQUENCE [LARGE SCALE GENOMIC DNA]</scope>
</reference>
<dbReference type="Proteomes" id="UP000594454">
    <property type="component" value="Chromosome 2"/>
</dbReference>
<protein>
    <recommendedName>
        <fullName evidence="3">RNA helicase</fullName>
        <ecNumber evidence="3">3.6.4.13</ecNumber>
    </recommendedName>
</protein>
<dbReference type="CDD" id="cd18078">
    <property type="entry name" value="DEXXQc_Mov10L1"/>
    <property type="match status" value="1"/>
</dbReference>
<evidence type="ECO:0000256" key="4">
    <source>
        <dbReference type="ARBA" id="ARBA00022490"/>
    </source>
</evidence>
<dbReference type="GO" id="GO:0016787">
    <property type="term" value="F:hydrolase activity"/>
    <property type="evidence" value="ECO:0007669"/>
    <property type="project" value="UniProtKB-KW"/>
</dbReference>
<evidence type="ECO:0000256" key="9">
    <source>
        <dbReference type="ARBA" id="ARBA00047984"/>
    </source>
</evidence>
<dbReference type="GO" id="GO:0003724">
    <property type="term" value="F:RNA helicase activity"/>
    <property type="evidence" value="ECO:0007669"/>
    <property type="project" value="UniProtKB-EC"/>
</dbReference>
<keyword evidence="6" id="KW-0378">Hydrolase</keyword>
<accession>A0A7R8UH77</accession>
<dbReference type="GO" id="GO:0005524">
    <property type="term" value="F:ATP binding"/>
    <property type="evidence" value="ECO:0007669"/>
    <property type="project" value="UniProtKB-KW"/>
</dbReference>
<evidence type="ECO:0000259" key="11">
    <source>
        <dbReference type="Pfam" id="PF13087"/>
    </source>
</evidence>
<dbReference type="InterPro" id="IPR041677">
    <property type="entry name" value="DNA2/NAM7_AAA_11"/>
</dbReference>
<dbReference type="Gene3D" id="3.40.50.300">
    <property type="entry name" value="P-loop containing nucleotide triphosphate hydrolases"/>
    <property type="match status" value="3"/>
</dbReference>
<keyword evidence="5" id="KW-0547">Nucleotide-binding</keyword>
<proteinExistence type="inferred from homology"/>
<dbReference type="SUPFAM" id="SSF52540">
    <property type="entry name" value="P-loop containing nucleoside triphosphate hydrolases"/>
    <property type="match status" value="1"/>
</dbReference>
<keyword evidence="14" id="KW-1185">Reference proteome</keyword>
<dbReference type="Pfam" id="PF13087">
    <property type="entry name" value="AAA_12"/>
    <property type="match status" value="1"/>
</dbReference>
<dbReference type="Pfam" id="PF13086">
    <property type="entry name" value="AAA_11"/>
    <property type="match status" value="2"/>
</dbReference>
<dbReference type="AlphaFoldDB" id="A0A7R8UH77"/>
<evidence type="ECO:0000313" key="13">
    <source>
        <dbReference type="EMBL" id="CAD7080825.1"/>
    </source>
</evidence>
<evidence type="ECO:0000256" key="7">
    <source>
        <dbReference type="ARBA" id="ARBA00022806"/>
    </source>
</evidence>
<comment type="subcellular location">
    <subcellularLocation>
        <location evidence="1">Cytoplasm</location>
    </subcellularLocation>
</comment>
<feature type="domain" description="Helicase MOV-10-like beta-barrel" evidence="12">
    <location>
        <begin position="535"/>
        <end position="617"/>
    </location>
</feature>
<dbReference type="FunCoup" id="A0A7R8UH77">
    <property type="interactions" value="219"/>
</dbReference>
<keyword evidence="8" id="KW-0067">ATP-binding</keyword>
<dbReference type="EC" id="3.6.4.13" evidence="3"/>
<dbReference type="EMBL" id="LR899010">
    <property type="protein sequence ID" value="CAD7080825.1"/>
    <property type="molecule type" value="Genomic_DNA"/>
</dbReference>
<dbReference type="InterPro" id="IPR047187">
    <property type="entry name" value="SF1_C_Upf1"/>
</dbReference>
<dbReference type="InterPro" id="IPR049080">
    <property type="entry name" value="MOV-10-like_beta-barrel"/>
</dbReference>
<evidence type="ECO:0000256" key="8">
    <source>
        <dbReference type="ARBA" id="ARBA00022840"/>
    </source>
</evidence>
<dbReference type="PANTHER" id="PTHR45418">
    <property type="entry name" value="CANCER/TESTIS ANTIGEN 55"/>
    <property type="match status" value="1"/>
</dbReference>
<dbReference type="GO" id="GO:0005737">
    <property type="term" value="C:cytoplasm"/>
    <property type="evidence" value="ECO:0007669"/>
    <property type="project" value="UniProtKB-SubCell"/>
</dbReference>
<evidence type="ECO:0000256" key="6">
    <source>
        <dbReference type="ARBA" id="ARBA00022801"/>
    </source>
</evidence>
<evidence type="ECO:0000256" key="5">
    <source>
        <dbReference type="ARBA" id="ARBA00022741"/>
    </source>
</evidence>
<feature type="domain" description="DNA2/NAM7 helicase-like C-terminal" evidence="11">
    <location>
        <begin position="912"/>
        <end position="1115"/>
    </location>
</feature>
<dbReference type="InterPro" id="IPR041679">
    <property type="entry name" value="DNA2/NAM7-like_C"/>
</dbReference>
<dbReference type="PANTHER" id="PTHR45418:SF1">
    <property type="entry name" value="CANCER_TESTIS ANTIGEN 55"/>
    <property type="match status" value="1"/>
</dbReference>
<evidence type="ECO:0000259" key="10">
    <source>
        <dbReference type="Pfam" id="PF13086"/>
    </source>
</evidence>
<evidence type="ECO:0000256" key="2">
    <source>
        <dbReference type="ARBA" id="ARBA00005601"/>
    </source>
</evidence>
<evidence type="ECO:0000256" key="3">
    <source>
        <dbReference type="ARBA" id="ARBA00012552"/>
    </source>
</evidence>
<dbReference type="InterPro" id="IPR027417">
    <property type="entry name" value="P-loop_NTPase"/>
</dbReference>
<evidence type="ECO:0000259" key="12">
    <source>
        <dbReference type="Pfam" id="PF21634"/>
    </source>
</evidence>